<keyword evidence="2" id="KW-0732">Signal</keyword>
<feature type="signal peptide" evidence="2">
    <location>
        <begin position="1"/>
        <end position="30"/>
    </location>
</feature>
<proteinExistence type="predicted"/>
<reference evidence="3" key="1">
    <citation type="submission" date="2022-10" db="EMBL/GenBank/DDBJ databases">
        <title>The WGS of Solirubrobacter ginsenosidimutans DSM 21036.</title>
        <authorList>
            <person name="Jiang Z."/>
        </authorList>
    </citation>
    <scope>NUCLEOTIDE SEQUENCE</scope>
    <source>
        <strain evidence="3">DSM 21036</strain>
    </source>
</reference>
<evidence type="ECO:0000313" key="4">
    <source>
        <dbReference type="Proteomes" id="UP001149140"/>
    </source>
</evidence>
<gene>
    <name evidence="3" type="ORF">OM076_30290</name>
</gene>
<evidence type="ECO:0000256" key="2">
    <source>
        <dbReference type="SAM" id="SignalP"/>
    </source>
</evidence>
<dbReference type="AlphaFoldDB" id="A0A9X3N033"/>
<keyword evidence="4" id="KW-1185">Reference proteome</keyword>
<sequence length="267" mass="26324">MTVIKKHFRRRTVALMVPVVVAVGAGSAIAATANDGAVIRACAAKSGKSLHLANADGKCGKGETVLAWNQTGPAGAAGAPGPVGPAGAAGPAGPAGAAGDGTNVVGGETLVGGQADGFLKIDGIAGESADPAHAGEIDVKAFGFGGKNSAGGGASGGGGAGKVAFSDVTFSKLYDASSPKLFQRLATGQHIPSVTFSFRRPGGANGAQFLTYKLSDVIVSSYDQGGSKERPLLERVELNFAKVEISYTPAGGAPITAGFDVKANKSL</sequence>
<dbReference type="InterPro" id="IPR008514">
    <property type="entry name" value="T6SS_Hcp"/>
</dbReference>
<feature type="region of interest" description="Disordered" evidence="1">
    <location>
        <begin position="73"/>
        <end position="100"/>
    </location>
</feature>
<dbReference type="EMBL" id="JAPDOD010000035">
    <property type="protein sequence ID" value="MDA0164598.1"/>
    <property type="molecule type" value="Genomic_DNA"/>
</dbReference>
<feature type="chain" id="PRO_5040777048" evidence="2">
    <location>
        <begin position="31"/>
        <end position="267"/>
    </location>
</feature>
<name>A0A9X3N033_9ACTN</name>
<dbReference type="InterPro" id="IPR053165">
    <property type="entry name" value="HSI-I_assembly_Hcp1"/>
</dbReference>
<evidence type="ECO:0000313" key="3">
    <source>
        <dbReference type="EMBL" id="MDA0164598.1"/>
    </source>
</evidence>
<evidence type="ECO:0000256" key="1">
    <source>
        <dbReference type="SAM" id="MobiDB-lite"/>
    </source>
</evidence>
<organism evidence="3 4">
    <name type="scientific">Solirubrobacter ginsenosidimutans</name>
    <dbReference type="NCBI Taxonomy" id="490573"/>
    <lineage>
        <taxon>Bacteria</taxon>
        <taxon>Bacillati</taxon>
        <taxon>Actinomycetota</taxon>
        <taxon>Thermoleophilia</taxon>
        <taxon>Solirubrobacterales</taxon>
        <taxon>Solirubrobacteraceae</taxon>
        <taxon>Solirubrobacter</taxon>
    </lineage>
</organism>
<accession>A0A9X3N033</accession>
<comment type="caution">
    <text evidence="3">The sequence shown here is derived from an EMBL/GenBank/DDBJ whole genome shotgun (WGS) entry which is preliminary data.</text>
</comment>
<protein>
    <submittedName>
        <fullName evidence="3">Type VI secretion system tube protein Hcp</fullName>
    </submittedName>
</protein>
<dbReference type="InterPro" id="IPR036624">
    <property type="entry name" value="Hcp1-lik_sf"/>
</dbReference>
<dbReference type="PANTHER" id="PTHR36152:SF5">
    <property type="entry name" value="PROTEIN HCP1"/>
    <property type="match status" value="1"/>
</dbReference>
<dbReference type="SUPFAM" id="SSF141452">
    <property type="entry name" value="Hcp1-like"/>
    <property type="match status" value="1"/>
</dbReference>
<dbReference type="RefSeq" id="WP_270043852.1">
    <property type="nucleotide sequence ID" value="NZ_JAPDOD010000035.1"/>
</dbReference>
<dbReference type="Proteomes" id="UP001149140">
    <property type="component" value="Unassembled WGS sequence"/>
</dbReference>
<dbReference type="Gene3D" id="2.30.110.20">
    <property type="entry name" value="Hcp1-like"/>
    <property type="match status" value="1"/>
</dbReference>
<dbReference type="PANTHER" id="PTHR36152">
    <property type="entry name" value="CYTOPLASMIC PROTEIN-RELATED"/>
    <property type="match status" value="1"/>
</dbReference>
<dbReference type="Pfam" id="PF05638">
    <property type="entry name" value="T6SS_HCP"/>
    <property type="match status" value="1"/>
</dbReference>